<dbReference type="Gene3D" id="3.40.50.720">
    <property type="entry name" value="NAD(P)-binding Rossmann-like Domain"/>
    <property type="match status" value="1"/>
</dbReference>
<dbReference type="Gene3D" id="3.30.1780.10">
    <property type="entry name" value="ornithine cyclodeaminase, domain 1"/>
    <property type="match status" value="1"/>
</dbReference>
<dbReference type="RefSeq" id="WP_133821149.1">
    <property type="nucleotide sequence ID" value="NZ_SNZH01000018.1"/>
</dbReference>
<proteinExistence type="predicted"/>
<dbReference type="InterPro" id="IPR036291">
    <property type="entry name" value="NAD(P)-bd_dom_sf"/>
</dbReference>
<reference evidence="1 2" key="1">
    <citation type="submission" date="2019-03" db="EMBL/GenBank/DDBJ databases">
        <title>Genomic Encyclopedia of Type Strains, Phase IV (KMG-IV): sequencing the most valuable type-strain genomes for metagenomic binning, comparative biology and taxonomic classification.</title>
        <authorList>
            <person name="Goeker M."/>
        </authorList>
    </citation>
    <scope>NUCLEOTIDE SEQUENCE [LARGE SCALE GENOMIC DNA]</scope>
    <source>
        <strain evidence="1 2">DSM 21667</strain>
    </source>
</reference>
<dbReference type="InterPro" id="IPR023401">
    <property type="entry name" value="ODC_N"/>
</dbReference>
<dbReference type="EMBL" id="SNZH01000018">
    <property type="protein sequence ID" value="TDR38930.1"/>
    <property type="molecule type" value="Genomic_DNA"/>
</dbReference>
<dbReference type="GO" id="GO:0005737">
    <property type="term" value="C:cytoplasm"/>
    <property type="evidence" value="ECO:0007669"/>
    <property type="project" value="TreeGrafter"/>
</dbReference>
<dbReference type="GO" id="GO:0042562">
    <property type="term" value="F:hormone binding"/>
    <property type="evidence" value="ECO:0007669"/>
    <property type="project" value="TreeGrafter"/>
</dbReference>
<evidence type="ECO:0000313" key="2">
    <source>
        <dbReference type="Proteomes" id="UP000295293"/>
    </source>
</evidence>
<dbReference type="SUPFAM" id="SSF51735">
    <property type="entry name" value="NAD(P)-binding Rossmann-fold domains"/>
    <property type="match status" value="1"/>
</dbReference>
<protein>
    <submittedName>
        <fullName evidence="1">Ornithine cyclodeaminase</fullName>
    </submittedName>
</protein>
<dbReference type="PANTHER" id="PTHR13812">
    <property type="entry name" value="KETIMINE REDUCTASE MU-CRYSTALLIN"/>
    <property type="match status" value="1"/>
</dbReference>
<dbReference type="OrthoDB" id="9809203at2"/>
<organism evidence="1 2">
    <name type="scientific">Tahibacter aquaticus</name>
    <dbReference type="NCBI Taxonomy" id="520092"/>
    <lineage>
        <taxon>Bacteria</taxon>
        <taxon>Pseudomonadati</taxon>
        <taxon>Pseudomonadota</taxon>
        <taxon>Gammaproteobacteria</taxon>
        <taxon>Lysobacterales</taxon>
        <taxon>Rhodanobacteraceae</taxon>
        <taxon>Tahibacter</taxon>
    </lineage>
</organism>
<dbReference type="PANTHER" id="PTHR13812:SF19">
    <property type="entry name" value="KETIMINE REDUCTASE MU-CRYSTALLIN"/>
    <property type="match status" value="1"/>
</dbReference>
<accession>A0A4R6YN27</accession>
<dbReference type="Pfam" id="PF02423">
    <property type="entry name" value="OCD_Mu_crystall"/>
    <property type="match status" value="1"/>
</dbReference>
<dbReference type="PIRSF" id="PIRSF001439">
    <property type="entry name" value="CryM"/>
    <property type="match status" value="1"/>
</dbReference>
<dbReference type="Proteomes" id="UP000295293">
    <property type="component" value="Unassembled WGS sequence"/>
</dbReference>
<comment type="caution">
    <text evidence="1">The sequence shown here is derived from an EMBL/GenBank/DDBJ whole genome shotgun (WGS) entry which is preliminary data.</text>
</comment>
<sequence>MSLICIDAAQVRSTLSPAACIAVVRKAMIALSRGQAQQPLRSILDLDGGDLLGLMPGRLGEDCFGAKLISVYPHNAERGQPSHQGLVALFDRASGAPLAVVDAQAITALRTAAASAVATDALARQDAQVLALLGYGEQAETHLIALAQVRRLREVRIWGRSRDKAEAFIGRMRLQVALAPLALRYCDSVAAAVDAADMVCTLTHASEPILEGTMLAPGCHVNLVGSGRPGPVEVDSALVCRARFFADHRESVLKQGAEFLRAKAAGLVDDSHVLGEIGQVLAADLPGRVAADDITVYKSLGSIVQDLAAARYVYRRLAGLDSSR</sequence>
<gene>
    <name evidence="1" type="ORF">DFR29_11873</name>
</gene>
<dbReference type="InterPro" id="IPR003462">
    <property type="entry name" value="ODC_Mu_crystall"/>
</dbReference>
<name>A0A4R6YN27_9GAMM</name>
<dbReference type="AlphaFoldDB" id="A0A4R6YN27"/>
<keyword evidence="2" id="KW-1185">Reference proteome</keyword>
<evidence type="ECO:0000313" key="1">
    <source>
        <dbReference type="EMBL" id="TDR38930.1"/>
    </source>
</evidence>